<keyword evidence="2" id="KW-1185">Reference proteome</keyword>
<dbReference type="EMBL" id="CP063767">
    <property type="protein sequence ID" value="QOY61064.1"/>
    <property type="molecule type" value="Genomic_DNA"/>
</dbReference>
<accession>A0A7S7M995</accession>
<dbReference type="Proteomes" id="UP000593735">
    <property type="component" value="Chromosome"/>
</dbReference>
<evidence type="ECO:0000313" key="2">
    <source>
        <dbReference type="Proteomes" id="UP000593735"/>
    </source>
</evidence>
<name>A0A7S7M995_9ACTN</name>
<sequence>MHYITESELRDAYAHQPYDSYELPGDAKLTPSARQFLNDFRIAFDGEGAYAGQDLSDTHAKATEAQTQTVDTSALLMDAHLLGSQLRLLSRHALGIDNVLARRCDEIGHAWVAAHAMSDFATDGSNSVVEPHLPGDAPEPPLDACVHPICFEASVLFAQIARCVRVWKNARSRMAAADAEALDAWMCEASGACDELADAVNRAREAM</sequence>
<dbReference type="KEGG" id="tio:INP52_02325"/>
<gene>
    <name evidence="1" type="ORF">INP52_02325</name>
</gene>
<proteinExistence type="predicted"/>
<organism evidence="1 2">
    <name type="scientific">Thermophilibacter immobilis</name>
    <dbReference type="NCBI Taxonomy" id="2779519"/>
    <lineage>
        <taxon>Bacteria</taxon>
        <taxon>Bacillati</taxon>
        <taxon>Actinomycetota</taxon>
        <taxon>Coriobacteriia</taxon>
        <taxon>Coriobacteriales</taxon>
        <taxon>Atopobiaceae</taxon>
        <taxon>Thermophilibacter</taxon>
    </lineage>
</organism>
<dbReference type="AlphaFoldDB" id="A0A7S7M995"/>
<dbReference type="RefSeq" id="WP_194372081.1">
    <property type="nucleotide sequence ID" value="NZ_CP063767.1"/>
</dbReference>
<protein>
    <submittedName>
        <fullName evidence="1">Uncharacterized protein</fullName>
    </submittedName>
</protein>
<evidence type="ECO:0000313" key="1">
    <source>
        <dbReference type="EMBL" id="QOY61064.1"/>
    </source>
</evidence>
<reference evidence="1 2" key="1">
    <citation type="submission" date="2020-10" db="EMBL/GenBank/DDBJ databases">
        <title>Olsenella immobilis sp.nov., isolated from the mud in a fermentation cellar used for the production of Chinese strong-flavoured liquor.</title>
        <authorList>
            <person name="Lu L."/>
        </authorList>
    </citation>
    <scope>NUCLEOTIDE SEQUENCE [LARGE SCALE GENOMIC DNA]</scope>
    <source>
        <strain evidence="1 2">LZLJ-2</strain>
    </source>
</reference>